<comment type="subcellular location">
    <subcellularLocation>
        <location evidence="1">Membrane</location>
    </subcellularLocation>
</comment>
<dbReference type="SMART" id="SM00304">
    <property type="entry name" value="HAMP"/>
    <property type="match status" value="1"/>
</dbReference>
<evidence type="ECO:0000313" key="9">
    <source>
        <dbReference type="Proteomes" id="UP000027219"/>
    </source>
</evidence>
<dbReference type="SMART" id="SM00283">
    <property type="entry name" value="MA"/>
    <property type="match status" value="1"/>
</dbReference>
<keyword evidence="5" id="KW-1133">Transmembrane helix</keyword>
<dbReference type="Gene3D" id="1.10.287.950">
    <property type="entry name" value="Methyl-accepting chemotaxis protein"/>
    <property type="match status" value="1"/>
</dbReference>
<dbReference type="Pfam" id="PF00015">
    <property type="entry name" value="MCPsignal"/>
    <property type="match status" value="1"/>
</dbReference>
<dbReference type="Gene3D" id="6.10.340.10">
    <property type="match status" value="1"/>
</dbReference>
<dbReference type="STRING" id="212667.VFDL14_06115"/>
<feature type="transmembrane region" description="Helical" evidence="5">
    <location>
        <begin position="12"/>
        <end position="34"/>
    </location>
</feature>
<comment type="caution">
    <text evidence="8">The sequence shown here is derived from an EMBL/GenBank/DDBJ whole genome shotgun (WGS) entry which is preliminary data.</text>
</comment>
<feature type="domain" description="HAMP" evidence="7">
    <location>
        <begin position="208"/>
        <end position="262"/>
    </location>
</feature>
<sequence>MLLSRYINIKVQFVVLLSIISLSLAAIITINVFIHRDNSQRLTQLELSYYPALEHATKINSLLPNVRQQFEAAVIMEDEQAIDYARQISADLQVEANKGAIVLPSQADAFNKLSLALKKYTESAYALSLDFINLNDSFDNLTVRSDKLSADYDSLLALSDQIRASTSQNVVDTILHSENAANDAAQQSVWLGVFFLLSVFAVGYAIFKSVISSILLVTEKMQAIATGDGDLTVRIDYSGKDEIATLVQSVNQFIEKLQGIIASTLSIGQELEVVSDKIRSESHQTLALNSTQRDHIEEVTDAVNNIIALIEQVVGFASHADSQAQKANASAQTGTQVVLKTSQEIEELASNIRDTATKLKQLDKNASNVGSILSTIQSVAEQTNLLALNAAIEAARAGDHGRGFAVVSDEVRVLANNTQQSATEINALLGELKSGSNAAVGAMDQGLTSSSQAVGDAQNAGDYLLEISGQVEEITELNRQIASTTEHQARASKQIHTHMDDFRQCSHQVSQSTDQLEALSHQLSDIVTELSKSTSQFKV</sequence>
<reference evidence="8 9" key="1">
    <citation type="submission" date="2014-02" db="EMBL/GenBank/DDBJ databases">
        <title>Vibrio fortis Dalian14 Genome Sequencing.</title>
        <authorList>
            <person name="Wang Y."/>
            <person name="Song L."/>
            <person name="Liu G."/>
            <person name="Ding J."/>
        </authorList>
    </citation>
    <scope>NUCLEOTIDE SEQUENCE [LARGE SCALE GENOMIC DNA]</scope>
    <source>
        <strain evidence="8 9">Dalian14</strain>
    </source>
</reference>
<keyword evidence="2 4" id="KW-0807">Transducer</keyword>
<dbReference type="AlphaFoldDB" id="A0A066US94"/>
<evidence type="ECO:0000256" key="4">
    <source>
        <dbReference type="PROSITE-ProRule" id="PRU00284"/>
    </source>
</evidence>
<dbReference type="PROSITE" id="PS50111">
    <property type="entry name" value="CHEMOTAXIS_TRANSDUC_2"/>
    <property type="match status" value="1"/>
</dbReference>
<dbReference type="InterPro" id="IPR004089">
    <property type="entry name" value="MCPsignal_dom"/>
</dbReference>
<organism evidence="8 9">
    <name type="scientific">Vibrio fortis</name>
    <dbReference type="NCBI Taxonomy" id="212667"/>
    <lineage>
        <taxon>Bacteria</taxon>
        <taxon>Pseudomonadati</taxon>
        <taxon>Pseudomonadota</taxon>
        <taxon>Gammaproteobacteria</taxon>
        <taxon>Vibrionales</taxon>
        <taxon>Vibrionaceae</taxon>
        <taxon>Vibrio</taxon>
    </lineage>
</organism>
<dbReference type="RefSeq" id="WP_032549325.1">
    <property type="nucleotide sequence ID" value="NZ_JFFR01000002.1"/>
</dbReference>
<evidence type="ECO:0000256" key="5">
    <source>
        <dbReference type="SAM" id="Phobius"/>
    </source>
</evidence>
<feature type="transmembrane region" description="Helical" evidence="5">
    <location>
        <begin position="189"/>
        <end position="207"/>
    </location>
</feature>
<dbReference type="CDD" id="cd06225">
    <property type="entry name" value="HAMP"/>
    <property type="match status" value="1"/>
</dbReference>
<dbReference type="GO" id="GO:0004888">
    <property type="term" value="F:transmembrane signaling receptor activity"/>
    <property type="evidence" value="ECO:0007669"/>
    <property type="project" value="InterPro"/>
</dbReference>
<dbReference type="Proteomes" id="UP000027219">
    <property type="component" value="Unassembled WGS sequence"/>
</dbReference>
<protein>
    <submittedName>
        <fullName evidence="8">Chemotaxis protein</fullName>
    </submittedName>
</protein>
<evidence type="ECO:0000256" key="1">
    <source>
        <dbReference type="ARBA" id="ARBA00004370"/>
    </source>
</evidence>
<proteinExistence type="inferred from homology"/>
<comment type="similarity">
    <text evidence="3">Belongs to the methyl-accepting chemotaxis (MCP) protein family.</text>
</comment>
<evidence type="ECO:0000259" key="6">
    <source>
        <dbReference type="PROSITE" id="PS50111"/>
    </source>
</evidence>
<dbReference type="PRINTS" id="PR00260">
    <property type="entry name" value="CHEMTRNSDUCR"/>
</dbReference>
<dbReference type="GO" id="GO:0006935">
    <property type="term" value="P:chemotaxis"/>
    <property type="evidence" value="ECO:0007669"/>
    <property type="project" value="InterPro"/>
</dbReference>
<keyword evidence="5" id="KW-0812">Transmembrane</keyword>
<evidence type="ECO:0000313" key="8">
    <source>
        <dbReference type="EMBL" id="KDN30301.1"/>
    </source>
</evidence>
<dbReference type="EMBL" id="JFFR01000002">
    <property type="protein sequence ID" value="KDN30301.1"/>
    <property type="molecule type" value="Genomic_DNA"/>
</dbReference>
<gene>
    <name evidence="8" type="ORF">VFDL14_06115</name>
</gene>
<dbReference type="InterPro" id="IPR004090">
    <property type="entry name" value="Chemotax_Me-accpt_rcpt"/>
</dbReference>
<keyword evidence="5" id="KW-0472">Membrane</keyword>
<dbReference type="OrthoDB" id="8724845at2"/>
<feature type="domain" description="Methyl-accepting transducer" evidence="6">
    <location>
        <begin position="267"/>
        <end position="503"/>
    </location>
</feature>
<dbReference type="PROSITE" id="PS50885">
    <property type="entry name" value="HAMP"/>
    <property type="match status" value="1"/>
</dbReference>
<dbReference type="GO" id="GO:0016020">
    <property type="term" value="C:membrane"/>
    <property type="evidence" value="ECO:0007669"/>
    <property type="project" value="UniProtKB-SubCell"/>
</dbReference>
<evidence type="ECO:0000256" key="3">
    <source>
        <dbReference type="ARBA" id="ARBA00029447"/>
    </source>
</evidence>
<dbReference type="PANTHER" id="PTHR32089:SF65">
    <property type="entry name" value="CHEMOTAXIS SIGNAL TRANSDUCTION SYSTEM METHYL ACCEPTING SENSORY TRANSDUCER"/>
    <property type="match status" value="1"/>
</dbReference>
<dbReference type="PANTHER" id="PTHR32089">
    <property type="entry name" value="METHYL-ACCEPTING CHEMOTAXIS PROTEIN MCPB"/>
    <property type="match status" value="1"/>
</dbReference>
<evidence type="ECO:0000259" key="7">
    <source>
        <dbReference type="PROSITE" id="PS50885"/>
    </source>
</evidence>
<dbReference type="GO" id="GO:0007165">
    <property type="term" value="P:signal transduction"/>
    <property type="evidence" value="ECO:0007669"/>
    <property type="project" value="UniProtKB-KW"/>
</dbReference>
<dbReference type="Pfam" id="PF00672">
    <property type="entry name" value="HAMP"/>
    <property type="match status" value="1"/>
</dbReference>
<evidence type="ECO:0000256" key="2">
    <source>
        <dbReference type="ARBA" id="ARBA00023224"/>
    </source>
</evidence>
<accession>A0A066US94</accession>
<dbReference type="SUPFAM" id="SSF58104">
    <property type="entry name" value="Methyl-accepting chemotaxis protein (MCP) signaling domain"/>
    <property type="match status" value="1"/>
</dbReference>
<name>A0A066US94_9VIBR</name>
<keyword evidence="9" id="KW-1185">Reference proteome</keyword>
<dbReference type="InterPro" id="IPR003660">
    <property type="entry name" value="HAMP_dom"/>
</dbReference>
<dbReference type="FunFam" id="1.10.287.950:FF:000001">
    <property type="entry name" value="Methyl-accepting chemotaxis sensory transducer"/>
    <property type="match status" value="1"/>
</dbReference>